<dbReference type="AlphaFoldDB" id="A0AAV9RV19"/>
<gene>
    <name evidence="1" type="ORF">CRENBAI_007401</name>
</gene>
<dbReference type="EMBL" id="JAHHUM010001312">
    <property type="protein sequence ID" value="KAK5612772.1"/>
    <property type="molecule type" value="Genomic_DNA"/>
</dbReference>
<protein>
    <submittedName>
        <fullName evidence="1">Uncharacterized protein</fullName>
    </submittedName>
</protein>
<sequence length="66" mass="7465">MTGDMAGHVCTFAVDKFVHMSGRMVRIMCMVMHRSYTGSKCQTMNKVEGGFREPSGPEPYQFELLD</sequence>
<accession>A0AAV9RV19</accession>
<evidence type="ECO:0000313" key="1">
    <source>
        <dbReference type="EMBL" id="KAK5612772.1"/>
    </source>
</evidence>
<keyword evidence="2" id="KW-1185">Reference proteome</keyword>
<name>A0AAV9RV19_9TELE</name>
<proteinExistence type="predicted"/>
<evidence type="ECO:0000313" key="2">
    <source>
        <dbReference type="Proteomes" id="UP001311232"/>
    </source>
</evidence>
<organism evidence="1 2">
    <name type="scientific">Crenichthys baileyi</name>
    <name type="common">White River springfish</name>
    <dbReference type="NCBI Taxonomy" id="28760"/>
    <lineage>
        <taxon>Eukaryota</taxon>
        <taxon>Metazoa</taxon>
        <taxon>Chordata</taxon>
        <taxon>Craniata</taxon>
        <taxon>Vertebrata</taxon>
        <taxon>Euteleostomi</taxon>
        <taxon>Actinopterygii</taxon>
        <taxon>Neopterygii</taxon>
        <taxon>Teleostei</taxon>
        <taxon>Neoteleostei</taxon>
        <taxon>Acanthomorphata</taxon>
        <taxon>Ovalentaria</taxon>
        <taxon>Atherinomorphae</taxon>
        <taxon>Cyprinodontiformes</taxon>
        <taxon>Goodeidae</taxon>
        <taxon>Crenichthys</taxon>
    </lineage>
</organism>
<reference evidence="1 2" key="1">
    <citation type="submission" date="2021-06" db="EMBL/GenBank/DDBJ databases">
        <authorList>
            <person name="Palmer J.M."/>
        </authorList>
    </citation>
    <scope>NUCLEOTIDE SEQUENCE [LARGE SCALE GENOMIC DNA]</scope>
    <source>
        <strain evidence="1 2">MEX-2019</strain>
        <tissue evidence="1">Muscle</tissue>
    </source>
</reference>
<dbReference type="Proteomes" id="UP001311232">
    <property type="component" value="Unassembled WGS sequence"/>
</dbReference>
<comment type="caution">
    <text evidence="1">The sequence shown here is derived from an EMBL/GenBank/DDBJ whole genome shotgun (WGS) entry which is preliminary data.</text>
</comment>